<feature type="transmembrane region" description="Helical" evidence="7">
    <location>
        <begin position="428"/>
        <end position="448"/>
    </location>
</feature>
<feature type="transmembrane region" description="Helical" evidence="7">
    <location>
        <begin position="368"/>
        <end position="389"/>
    </location>
</feature>
<protein>
    <submittedName>
        <fullName evidence="9">Type VII secretion integral membrane protein EccD</fullName>
    </submittedName>
</protein>
<accession>A0A6F8YQD9</accession>
<evidence type="ECO:0000313" key="10">
    <source>
        <dbReference type="Proteomes" id="UP000503011"/>
    </source>
</evidence>
<comment type="subcellular location">
    <subcellularLocation>
        <location evidence="1">Cell membrane</location>
        <topology evidence="1">Multi-pass membrane protein</topology>
    </subcellularLocation>
</comment>
<feature type="transmembrane region" description="Helical" evidence="7">
    <location>
        <begin position="317"/>
        <end position="334"/>
    </location>
</feature>
<feature type="transmembrane region" description="Helical" evidence="7">
    <location>
        <begin position="395"/>
        <end position="416"/>
    </location>
</feature>
<dbReference type="InterPro" id="IPR024962">
    <property type="entry name" value="YukD-like"/>
</dbReference>
<dbReference type="PIRSF" id="PIRSF017804">
    <property type="entry name" value="Secretion_EccD1"/>
    <property type="match status" value="1"/>
</dbReference>
<dbReference type="RefSeq" id="WP_173159690.1">
    <property type="nucleotide sequence ID" value="NZ_AP022871.1"/>
</dbReference>
<evidence type="ECO:0000256" key="7">
    <source>
        <dbReference type="SAM" id="Phobius"/>
    </source>
</evidence>
<feature type="transmembrane region" description="Helical" evidence="7">
    <location>
        <begin position="257"/>
        <end position="278"/>
    </location>
</feature>
<dbReference type="Pfam" id="PF19053">
    <property type="entry name" value="EccD"/>
    <property type="match status" value="1"/>
</dbReference>
<feature type="transmembrane region" description="Helical" evidence="7">
    <location>
        <begin position="119"/>
        <end position="139"/>
    </location>
</feature>
<feature type="transmembrane region" description="Helical" evidence="7">
    <location>
        <begin position="340"/>
        <end position="356"/>
    </location>
</feature>
<dbReference type="InterPro" id="IPR044049">
    <property type="entry name" value="EccD_transm"/>
</dbReference>
<name>A0A6F8YQD9_9ACTN</name>
<comment type="similarity">
    <text evidence="2">Belongs to the EccD/Snm4 family.</text>
</comment>
<dbReference type="Proteomes" id="UP000503011">
    <property type="component" value="Chromosome"/>
</dbReference>
<evidence type="ECO:0000313" key="9">
    <source>
        <dbReference type="EMBL" id="BCB88322.1"/>
    </source>
</evidence>
<feature type="domain" description="EccD-like transmembrane" evidence="8">
    <location>
        <begin position="116"/>
        <end position="456"/>
    </location>
</feature>
<dbReference type="NCBIfam" id="TIGR03920">
    <property type="entry name" value="T7SS_EccD"/>
    <property type="match status" value="1"/>
</dbReference>
<keyword evidence="3" id="KW-1003">Cell membrane</keyword>
<dbReference type="InterPro" id="IPR006707">
    <property type="entry name" value="T7SS_EccD"/>
</dbReference>
<gene>
    <name evidence="9" type="ORF">Psuf_056350</name>
</gene>
<evidence type="ECO:0000256" key="3">
    <source>
        <dbReference type="ARBA" id="ARBA00022475"/>
    </source>
</evidence>
<evidence type="ECO:0000256" key="6">
    <source>
        <dbReference type="ARBA" id="ARBA00023136"/>
    </source>
</evidence>
<dbReference type="Gene3D" id="3.10.20.90">
    <property type="entry name" value="Phosphatidylinositol 3-kinase Catalytic Subunit, Chain A, domain 1"/>
    <property type="match status" value="1"/>
</dbReference>
<feature type="transmembrane region" description="Helical" evidence="7">
    <location>
        <begin position="145"/>
        <end position="166"/>
    </location>
</feature>
<dbReference type="AlphaFoldDB" id="A0A6F8YQD9"/>
<evidence type="ECO:0000256" key="1">
    <source>
        <dbReference type="ARBA" id="ARBA00004651"/>
    </source>
</evidence>
<feature type="transmembrane region" description="Helical" evidence="7">
    <location>
        <begin position="205"/>
        <end position="224"/>
    </location>
</feature>
<feature type="transmembrane region" description="Helical" evidence="7">
    <location>
        <begin position="173"/>
        <end position="193"/>
    </location>
</feature>
<dbReference type="GO" id="GO:0005886">
    <property type="term" value="C:plasma membrane"/>
    <property type="evidence" value="ECO:0007669"/>
    <property type="project" value="UniProtKB-SubCell"/>
</dbReference>
<dbReference type="EMBL" id="AP022871">
    <property type="protein sequence ID" value="BCB88322.1"/>
    <property type="molecule type" value="Genomic_DNA"/>
</dbReference>
<keyword evidence="6 7" id="KW-0472">Membrane</keyword>
<keyword evidence="4 7" id="KW-0812">Transmembrane</keyword>
<evidence type="ECO:0000256" key="2">
    <source>
        <dbReference type="ARBA" id="ARBA00006162"/>
    </source>
</evidence>
<reference evidence="9 10" key="2">
    <citation type="submission" date="2020-03" db="EMBL/GenBank/DDBJ databases">
        <authorList>
            <person name="Ichikawa N."/>
            <person name="Kimura A."/>
            <person name="Kitahashi Y."/>
            <person name="Uohara A."/>
        </authorList>
    </citation>
    <scope>NUCLEOTIDE SEQUENCE [LARGE SCALE GENOMIC DNA]</scope>
    <source>
        <strain evidence="9 10">NBRC 105367</strain>
    </source>
</reference>
<organism evidence="9 10">
    <name type="scientific">Phytohabitans suffuscus</name>
    <dbReference type="NCBI Taxonomy" id="624315"/>
    <lineage>
        <taxon>Bacteria</taxon>
        <taxon>Bacillati</taxon>
        <taxon>Actinomycetota</taxon>
        <taxon>Actinomycetes</taxon>
        <taxon>Micromonosporales</taxon>
        <taxon>Micromonosporaceae</taxon>
    </lineage>
</organism>
<proteinExistence type="inferred from homology"/>
<reference evidence="9 10" key="1">
    <citation type="submission" date="2020-03" db="EMBL/GenBank/DDBJ databases">
        <title>Whole genome shotgun sequence of Phytohabitans suffuscus NBRC 105367.</title>
        <authorList>
            <person name="Komaki H."/>
            <person name="Tamura T."/>
        </authorList>
    </citation>
    <scope>NUCLEOTIDE SEQUENCE [LARGE SCALE GENOMIC DNA]</scope>
    <source>
        <strain evidence="9 10">NBRC 105367</strain>
    </source>
</reference>
<keyword evidence="5 7" id="KW-1133">Transmembrane helix</keyword>
<keyword evidence="10" id="KW-1185">Reference proteome</keyword>
<evidence type="ECO:0000259" key="8">
    <source>
        <dbReference type="Pfam" id="PF19053"/>
    </source>
</evidence>
<sequence length="459" mass="46578">MGSGLSRVTVVAPRSRIDLALPSDVPLADLLPTVLRYAGADLADEASARHGWALSRLGGVVLDGSHTPAQLDVRDGELLYLRPRGDEAPRMVFDDVVDAVATAARERTRRWTAATTRTAGLFVGVLALLAGGAGILLAGPSRATGAVTGLAMAAALVVLAVVLARAAGDGRAAVAFALTGIWYSAVGGLRLLAGDRGVGDLSWPHVLVAATMVVVFTAVAAVGVAEAGPVFLCVGLCAVGLLLATSVALVFGAGVAASAAVTVTVALAFLPALPMLAYRLGRLPVPTLPADREQLRHDDEQVDGERLLGRSDRADQYLAALLTALSVVGGAAAVAVCTGGVPGVVLATVLGLLFLARARWFGQRTQRLALLVAGVVALTAAAVALFVAAGTGGRLLVAVVAAVVVAGVGVGYALAAGRRPNSPLWGRALDIAEIVLILAVAPLAAWVADLYTWIRSVRG</sequence>
<evidence type="ECO:0000256" key="5">
    <source>
        <dbReference type="ARBA" id="ARBA00022989"/>
    </source>
</evidence>
<dbReference type="Pfam" id="PF08817">
    <property type="entry name" value="YukD"/>
    <property type="match status" value="1"/>
</dbReference>
<evidence type="ECO:0000256" key="4">
    <source>
        <dbReference type="ARBA" id="ARBA00022692"/>
    </source>
</evidence>
<dbReference type="KEGG" id="psuu:Psuf_056350"/>
<feature type="transmembrane region" description="Helical" evidence="7">
    <location>
        <begin position="231"/>
        <end position="251"/>
    </location>
</feature>